<dbReference type="Gene3D" id="1.10.101.10">
    <property type="entry name" value="PGBD-like superfamily/PGBD"/>
    <property type="match status" value="1"/>
</dbReference>
<evidence type="ECO:0000259" key="3">
    <source>
        <dbReference type="Pfam" id="PF01471"/>
    </source>
</evidence>
<dbReference type="SUPFAM" id="SSF47090">
    <property type="entry name" value="PGBD-like"/>
    <property type="match status" value="1"/>
</dbReference>
<dbReference type="Proteomes" id="UP001230978">
    <property type="component" value="Chromosome"/>
</dbReference>
<name>A0ABY8Q4L9_9RHOB</name>
<dbReference type="InterPro" id="IPR036366">
    <property type="entry name" value="PGBDSf"/>
</dbReference>
<keyword evidence="5" id="KW-1185">Reference proteome</keyword>
<dbReference type="InterPro" id="IPR002477">
    <property type="entry name" value="Peptidoglycan-bd-like"/>
</dbReference>
<feature type="domain" description="Peptidoglycan binding-like" evidence="3">
    <location>
        <begin position="115"/>
        <end position="156"/>
    </location>
</feature>
<proteinExistence type="predicted"/>
<evidence type="ECO:0000313" key="5">
    <source>
        <dbReference type="Proteomes" id="UP001230978"/>
    </source>
</evidence>
<sequence>MLPNFRTATTAAIAALALAATTAAPVQAGQRERDFLKGVAATVIVGTVLKSMNTQRAQAQQPRYVPQQPRQQAQQPQYYAPPAPREPVYFAPPPVQRHGISTSAAAQAFKSYSPSERRAIQRQLARQGYYGGAIDGVFGPATFRAISAYAADRNLNAGIDSASGAYTVYDSLIY</sequence>
<dbReference type="InterPro" id="IPR036365">
    <property type="entry name" value="PGBD-like_sf"/>
</dbReference>
<protein>
    <submittedName>
        <fullName evidence="4">Peptidoglycan-binding domain-containing protein</fullName>
    </submittedName>
</protein>
<gene>
    <name evidence="4" type="ORF">QF092_16150</name>
</gene>
<dbReference type="RefSeq" id="WP_281465451.1">
    <property type="nucleotide sequence ID" value="NZ_CP124535.1"/>
</dbReference>
<feature type="region of interest" description="Disordered" evidence="1">
    <location>
        <begin position="57"/>
        <end position="82"/>
    </location>
</feature>
<feature type="chain" id="PRO_5046408765" evidence="2">
    <location>
        <begin position="29"/>
        <end position="174"/>
    </location>
</feature>
<reference evidence="4 5" key="1">
    <citation type="submission" date="2023-04" db="EMBL/GenBank/DDBJ databases">
        <title>YMD61, complete Genome.</title>
        <authorList>
            <person name="Zhang J."/>
        </authorList>
    </citation>
    <scope>NUCLEOTIDE SEQUENCE [LARGE SCALE GENOMIC DNA]</scope>
    <source>
        <strain evidence="4 5">YMD61</strain>
    </source>
</reference>
<feature type="compositionally biased region" description="Low complexity" evidence="1">
    <location>
        <begin position="57"/>
        <end position="78"/>
    </location>
</feature>
<dbReference type="EMBL" id="CP124535">
    <property type="protein sequence ID" value="WGV15766.1"/>
    <property type="molecule type" value="Genomic_DNA"/>
</dbReference>
<feature type="signal peptide" evidence="2">
    <location>
        <begin position="1"/>
        <end position="28"/>
    </location>
</feature>
<accession>A0ABY8Q4L9</accession>
<keyword evidence="2" id="KW-0732">Signal</keyword>
<evidence type="ECO:0000256" key="2">
    <source>
        <dbReference type="SAM" id="SignalP"/>
    </source>
</evidence>
<dbReference type="Pfam" id="PF01471">
    <property type="entry name" value="PG_binding_1"/>
    <property type="match status" value="1"/>
</dbReference>
<evidence type="ECO:0000313" key="4">
    <source>
        <dbReference type="EMBL" id="WGV15766.1"/>
    </source>
</evidence>
<evidence type="ECO:0000256" key="1">
    <source>
        <dbReference type="SAM" id="MobiDB-lite"/>
    </source>
</evidence>
<organism evidence="4 5">
    <name type="scientific">Fuscovulum ytuae</name>
    <dbReference type="NCBI Taxonomy" id="3042299"/>
    <lineage>
        <taxon>Bacteria</taxon>
        <taxon>Pseudomonadati</taxon>
        <taxon>Pseudomonadota</taxon>
        <taxon>Alphaproteobacteria</taxon>
        <taxon>Rhodobacterales</taxon>
        <taxon>Paracoccaceae</taxon>
        <taxon>Fuscovulum</taxon>
    </lineage>
</organism>